<sequence length="332" mass="36510">MTVISPSAQIGTPTYSLVVPLFNEEAVLPLLLHRLDQLLNKLDGPAEVILVDDGSTDTTGIVAAGRAKDDPRYRYLALSRNFGHQIAITAGMERASGAAVVVMDADLQDPPEVVLDLAAKWREGYEIVYAKRLSREGESRFKRWTAGLFYRLIRALTAIDIPADVGDFRLVDRKALDAFLAMPERNRFVRGMFSWMGFRQIAVPFHRLSRTAGQTKYGWSKMLRLAFDGIVGFSDVPLRFALWAGTGVSLGALAYGLYIALRALHDPTLVTGWASIIVLVSFLAGMNLLMTGIVGLYVGRIHTEVKQRPLYVVGRAVGFPEGEKAAKSRIAA</sequence>
<feature type="transmembrane region" description="Helical" evidence="7">
    <location>
        <begin position="273"/>
        <end position="298"/>
    </location>
</feature>
<name>A0ABW3WUK6_9HYPH</name>
<reference evidence="10" key="1">
    <citation type="journal article" date="2019" name="Int. J. Syst. Evol. Microbiol.">
        <title>The Global Catalogue of Microorganisms (GCM) 10K type strain sequencing project: providing services to taxonomists for standard genome sequencing and annotation.</title>
        <authorList>
            <consortium name="The Broad Institute Genomics Platform"/>
            <consortium name="The Broad Institute Genome Sequencing Center for Infectious Disease"/>
            <person name="Wu L."/>
            <person name="Ma J."/>
        </authorList>
    </citation>
    <scope>NUCLEOTIDE SEQUENCE [LARGE SCALE GENOMIC DNA]</scope>
    <source>
        <strain evidence="10">CCUG 56108</strain>
    </source>
</reference>
<protein>
    <submittedName>
        <fullName evidence="9">Glycosyltransferase family 2 protein</fullName>
        <ecNumber evidence="9">2.4.-.-</ecNumber>
    </submittedName>
</protein>
<keyword evidence="5 7" id="KW-1133">Transmembrane helix</keyword>
<keyword evidence="10" id="KW-1185">Reference proteome</keyword>
<feature type="domain" description="Glycosyltransferase 2-like" evidence="8">
    <location>
        <begin position="16"/>
        <end position="178"/>
    </location>
</feature>
<dbReference type="SUPFAM" id="SSF53448">
    <property type="entry name" value="Nucleotide-diphospho-sugar transferases"/>
    <property type="match status" value="1"/>
</dbReference>
<keyword evidence="4 7" id="KW-0812">Transmembrane</keyword>
<dbReference type="CDD" id="cd04187">
    <property type="entry name" value="DPM1_like_bac"/>
    <property type="match status" value="1"/>
</dbReference>
<dbReference type="InterPro" id="IPR001173">
    <property type="entry name" value="Glyco_trans_2-like"/>
</dbReference>
<evidence type="ECO:0000256" key="7">
    <source>
        <dbReference type="SAM" id="Phobius"/>
    </source>
</evidence>
<evidence type="ECO:0000256" key="3">
    <source>
        <dbReference type="ARBA" id="ARBA00022679"/>
    </source>
</evidence>
<dbReference type="Proteomes" id="UP001597176">
    <property type="component" value="Unassembled WGS sequence"/>
</dbReference>
<dbReference type="GO" id="GO:0016757">
    <property type="term" value="F:glycosyltransferase activity"/>
    <property type="evidence" value="ECO:0007669"/>
    <property type="project" value="UniProtKB-KW"/>
</dbReference>
<evidence type="ECO:0000313" key="10">
    <source>
        <dbReference type="Proteomes" id="UP001597176"/>
    </source>
</evidence>
<evidence type="ECO:0000256" key="1">
    <source>
        <dbReference type="ARBA" id="ARBA00004141"/>
    </source>
</evidence>
<comment type="caution">
    <text evidence="9">The sequence shown here is derived from an EMBL/GenBank/DDBJ whole genome shotgun (WGS) entry which is preliminary data.</text>
</comment>
<keyword evidence="6 7" id="KW-0472">Membrane</keyword>
<organism evidence="9 10">
    <name type="scientific">Methylobacterium marchantiae</name>
    <dbReference type="NCBI Taxonomy" id="600331"/>
    <lineage>
        <taxon>Bacteria</taxon>
        <taxon>Pseudomonadati</taxon>
        <taxon>Pseudomonadota</taxon>
        <taxon>Alphaproteobacteria</taxon>
        <taxon>Hyphomicrobiales</taxon>
        <taxon>Methylobacteriaceae</taxon>
        <taxon>Methylobacterium</taxon>
    </lineage>
</organism>
<dbReference type="Pfam" id="PF00535">
    <property type="entry name" value="Glycos_transf_2"/>
    <property type="match status" value="1"/>
</dbReference>
<evidence type="ECO:0000256" key="5">
    <source>
        <dbReference type="ARBA" id="ARBA00022989"/>
    </source>
</evidence>
<comment type="subcellular location">
    <subcellularLocation>
        <location evidence="1">Membrane</location>
        <topology evidence="1">Multi-pass membrane protein</topology>
    </subcellularLocation>
</comment>
<keyword evidence="3 9" id="KW-0808">Transferase</keyword>
<evidence type="ECO:0000256" key="2">
    <source>
        <dbReference type="ARBA" id="ARBA00022676"/>
    </source>
</evidence>
<dbReference type="PANTHER" id="PTHR48090:SF1">
    <property type="entry name" value="PROPHAGE BACTOPRENOL GLUCOSYL TRANSFERASE HOMOLOG"/>
    <property type="match status" value="1"/>
</dbReference>
<dbReference type="InterPro" id="IPR050256">
    <property type="entry name" value="Glycosyltransferase_2"/>
</dbReference>
<dbReference type="InterPro" id="IPR029044">
    <property type="entry name" value="Nucleotide-diphossugar_trans"/>
</dbReference>
<dbReference type="RefSeq" id="WP_238206027.1">
    <property type="nucleotide sequence ID" value="NZ_JBHTND010000005.1"/>
</dbReference>
<evidence type="ECO:0000256" key="4">
    <source>
        <dbReference type="ARBA" id="ARBA00022692"/>
    </source>
</evidence>
<keyword evidence="2 9" id="KW-0328">Glycosyltransferase</keyword>
<evidence type="ECO:0000259" key="8">
    <source>
        <dbReference type="Pfam" id="PF00535"/>
    </source>
</evidence>
<accession>A0ABW3WUK6</accession>
<dbReference type="PANTHER" id="PTHR48090">
    <property type="entry name" value="UNDECAPRENYL-PHOSPHATE 4-DEOXY-4-FORMAMIDO-L-ARABINOSE TRANSFERASE-RELATED"/>
    <property type="match status" value="1"/>
</dbReference>
<feature type="transmembrane region" description="Helical" evidence="7">
    <location>
        <begin position="240"/>
        <end position="261"/>
    </location>
</feature>
<dbReference type="EC" id="2.4.-.-" evidence="9"/>
<gene>
    <name evidence="9" type="ORF">ACFQ4G_05450</name>
</gene>
<evidence type="ECO:0000313" key="9">
    <source>
        <dbReference type="EMBL" id="MFD1301028.1"/>
    </source>
</evidence>
<proteinExistence type="predicted"/>
<dbReference type="EMBL" id="JBHTND010000005">
    <property type="protein sequence ID" value="MFD1301028.1"/>
    <property type="molecule type" value="Genomic_DNA"/>
</dbReference>
<evidence type="ECO:0000256" key="6">
    <source>
        <dbReference type="ARBA" id="ARBA00023136"/>
    </source>
</evidence>
<dbReference type="Gene3D" id="3.90.550.10">
    <property type="entry name" value="Spore Coat Polysaccharide Biosynthesis Protein SpsA, Chain A"/>
    <property type="match status" value="1"/>
</dbReference>